<gene>
    <name evidence="1" type="ORF">KS4_34350</name>
</gene>
<dbReference type="RefSeq" id="WP_145080568.1">
    <property type="nucleotide sequence ID" value="NZ_CP036425.1"/>
</dbReference>
<dbReference type="AlphaFoldDB" id="A0A517YYP1"/>
<protein>
    <recommendedName>
        <fullName evidence="3">DUF501 domain-containing protein</fullName>
    </recommendedName>
</protein>
<dbReference type="KEGG" id="pcor:KS4_34350"/>
<evidence type="ECO:0008006" key="3">
    <source>
        <dbReference type="Google" id="ProtNLM"/>
    </source>
</evidence>
<sequence length="207" mass="23130">MLSDQDTNMLKQQLGRIPRGVLAVIVRSSEDAPVVIVNYPLHHCCEGRDSGEGKGGGIQGEGGERLVPFPTLYWLTNPRLNNTLADMERLGVIDDIQNQINANHQLEHQVANDHRAYIEQRWKQLTKGDQEKIQKSPAMLETLRTRGIGGISNFLTVKCLHLHYAHHLATLCMNPNDPSPGTAVGRLIEQANPELLKIRQSFKFGNN</sequence>
<dbReference type="OrthoDB" id="13546at2"/>
<name>A0A517YYP1_9BACT</name>
<accession>A0A517YYP1</accession>
<keyword evidence="2" id="KW-1185">Reference proteome</keyword>
<reference evidence="1 2" key="1">
    <citation type="submission" date="2019-02" db="EMBL/GenBank/DDBJ databases">
        <title>Deep-cultivation of Planctomycetes and their phenomic and genomic characterization uncovers novel biology.</title>
        <authorList>
            <person name="Wiegand S."/>
            <person name="Jogler M."/>
            <person name="Boedeker C."/>
            <person name="Pinto D."/>
            <person name="Vollmers J."/>
            <person name="Rivas-Marin E."/>
            <person name="Kohn T."/>
            <person name="Peeters S.H."/>
            <person name="Heuer A."/>
            <person name="Rast P."/>
            <person name="Oberbeckmann S."/>
            <person name="Bunk B."/>
            <person name="Jeske O."/>
            <person name="Meyerdierks A."/>
            <person name="Storesund J.E."/>
            <person name="Kallscheuer N."/>
            <person name="Luecker S."/>
            <person name="Lage O.M."/>
            <person name="Pohl T."/>
            <person name="Merkel B.J."/>
            <person name="Hornburger P."/>
            <person name="Mueller R.-W."/>
            <person name="Bruemmer F."/>
            <person name="Labrenz M."/>
            <person name="Spormann A.M."/>
            <person name="Op den Camp H."/>
            <person name="Overmann J."/>
            <person name="Amann R."/>
            <person name="Jetten M.S.M."/>
            <person name="Mascher T."/>
            <person name="Medema M.H."/>
            <person name="Devos D.P."/>
            <person name="Kaster A.-K."/>
            <person name="Ovreas L."/>
            <person name="Rohde M."/>
            <person name="Galperin M.Y."/>
            <person name="Jogler C."/>
        </authorList>
    </citation>
    <scope>NUCLEOTIDE SEQUENCE [LARGE SCALE GENOMIC DNA]</scope>
    <source>
        <strain evidence="1 2">KS4</strain>
    </source>
</reference>
<dbReference type="EMBL" id="CP036425">
    <property type="protein sequence ID" value="QDU35354.1"/>
    <property type="molecule type" value="Genomic_DNA"/>
</dbReference>
<dbReference type="Proteomes" id="UP000317369">
    <property type="component" value="Chromosome"/>
</dbReference>
<dbReference type="Pfam" id="PF04417">
    <property type="entry name" value="DUF501"/>
    <property type="match status" value="1"/>
</dbReference>
<dbReference type="InterPro" id="IPR007511">
    <property type="entry name" value="DUF501"/>
</dbReference>
<dbReference type="PANTHER" id="PTHR37163">
    <property type="entry name" value="CONSERVED PROTEIN"/>
    <property type="match status" value="1"/>
</dbReference>
<evidence type="ECO:0000313" key="2">
    <source>
        <dbReference type="Proteomes" id="UP000317369"/>
    </source>
</evidence>
<proteinExistence type="predicted"/>
<dbReference type="PANTHER" id="PTHR37163:SF1">
    <property type="entry name" value="DUF501 DOMAIN-CONTAINING PROTEIN"/>
    <property type="match status" value="1"/>
</dbReference>
<evidence type="ECO:0000313" key="1">
    <source>
        <dbReference type="EMBL" id="QDU35354.1"/>
    </source>
</evidence>
<organism evidence="1 2">
    <name type="scientific">Poriferisphaera corsica</name>
    <dbReference type="NCBI Taxonomy" id="2528020"/>
    <lineage>
        <taxon>Bacteria</taxon>
        <taxon>Pseudomonadati</taxon>
        <taxon>Planctomycetota</taxon>
        <taxon>Phycisphaerae</taxon>
        <taxon>Phycisphaerales</taxon>
        <taxon>Phycisphaeraceae</taxon>
        <taxon>Poriferisphaera</taxon>
    </lineage>
</organism>